<dbReference type="RefSeq" id="WP_189450326.1">
    <property type="nucleotide sequence ID" value="NZ_BMXY01000003.1"/>
</dbReference>
<feature type="transmembrane region" description="Helical" evidence="1">
    <location>
        <begin position="121"/>
        <end position="139"/>
    </location>
</feature>
<comment type="caution">
    <text evidence="2">The sequence shown here is derived from an EMBL/GenBank/DDBJ whole genome shotgun (WGS) entry which is preliminary data.</text>
</comment>
<protein>
    <recommendedName>
        <fullName evidence="4">ABC exporter</fullName>
    </recommendedName>
</protein>
<evidence type="ECO:0008006" key="4">
    <source>
        <dbReference type="Google" id="ProtNLM"/>
    </source>
</evidence>
<feature type="transmembrane region" description="Helical" evidence="1">
    <location>
        <begin position="151"/>
        <end position="173"/>
    </location>
</feature>
<evidence type="ECO:0000313" key="2">
    <source>
        <dbReference type="EMBL" id="GGZ69120.1"/>
    </source>
</evidence>
<dbReference type="Proteomes" id="UP000643403">
    <property type="component" value="Unassembled WGS sequence"/>
</dbReference>
<sequence>MNTVRALLYLEATSLTGMLRQRLKRLRQPKYLVGAIAGAAYMYWFVFRHMLAAPRTGARFMAMPAELTGVILPLAALALLLVLLYAWLFPSDRAALRFSEAETAFLFPAPISRTGLIHISVLRAQLVLFVSVFLLSLLLRRGHAVGIGPLQYATALWLIIATLRLHFLGASFMRERLLDLGLPPLARRAVVVAIVAALAVACIAWARAHAPPPAMADGRALARYVADTLGGGPAAAVLAPLRWLLAPLFAVDTAAFLRALPAALALLVAHYAWVVRAQVSFEEASIALARKRAETLGAMREGRMRLRGAPKRARRAAFELSPQGPAATAFLWKGLIAAGPFWRPRNALIAAVLVFVASTWLAGSPFGATLLQPFGYLFLGIAAWSAFVGPMLVQGGLRQTLDHLDVLRAMPLRGWQIALGQLLTPIAMLVAAQWLLLFAAACLLWRAPGGGWLTPGLVASAGVAVVLLAPLVCALMLCVPFAGLLLFPGWSSGGRGGGIDVMGQRLIFGGVYLLALAVSLVPASIVAGALLFAVRLVAEWPLAIVVAAVGATAVLAAEVALLVRWLGARIERFDVSTELR</sequence>
<feature type="transmembrane region" description="Helical" evidence="1">
    <location>
        <begin position="347"/>
        <end position="368"/>
    </location>
</feature>
<feature type="transmembrane region" description="Helical" evidence="1">
    <location>
        <begin position="255"/>
        <end position="274"/>
    </location>
</feature>
<reference evidence="3" key="1">
    <citation type="journal article" date="2019" name="Int. J. Syst. Evol. Microbiol.">
        <title>The Global Catalogue of Microorganisms (GCM) 10K type strain sequencing project: providing services to taxonomists for standard genome sequencing and annotation.</title>
        <authorList>
            <consortium name="The Broad Institute Genomics Platform"/>
            <consortium name="The Broad Institute Genome Sequencing Center for Infectious Disease"/>
            <person name="Wu L."/>
            <person name="Ma J."/>
        </authorList>
    </citation>
    <scope>NUCLEOTIDE SEQUENCE [LARGE SCALE GENOMIC DNA]</scope>
    <source>
        <strain evidence="3">KCTC 22558</strain>
    </source>
</reference>
<evidence type="ECO:0000256" key="1">
    <source>
        <dbReference type="SAM" id="Phobius"/>
    </source>
</evidence>
<evidence type="ECO:0000313" key="3">
    <source>
        <dbReference type="Proteomes" id="UP000643403"/>
    </source>
</evidence>
<organism evidence="2 3">
    <name type="scientific">Cognatilysobacter xinjiangensis</name>
    <dbReference type="NCBI Taxonomy" id="546892"/>
    <lineage>
        <taxon>Bacteria</taxon>
        <taxon>Pseudomonadati</taxon>
        <taxon>Pseudomonadota</taxon>
        <taxon>Gammaproteobacteria</taxon>
        <taxon>Lysobacterales</taxon>
        <taxon>Lysobacteraceae</taxon>
        <taxon>Cognatilysobacter</taxon>
    </lineage>
</organism>
<keyword evidence="1" id="KW-0812">Transmembrane</keyword>
<keyword evidence="1" id="KW-1133">Transmembrane helix</keyword>
<proteinExistence type="predicted"/>
<dbReference type="EMBL" id="BMXY01000003">
    <property type="protein sequence ID" value="GGZ69120.1"/>
    <property type="molecule type" value="Genomic_DNA"/>
</dbReference>
<feature type="transmembrane region" description="Helical" evidence="1">
    <location>
        <begin position="31"/>
        <end position="47"/>
    </location>
</feature>
<gene>
    <name evidence="2" type="ORF">GCM10008101_24340</name>
</gene>
<feature type="transmembrane region" description="Helical" evidence="1">
    <location>
        <begin position="67"/>
        <end position="88"/>
    </location>
</feature>
<feature type="transmembrane region" description="Helical" evidence="1">
    <location>
        <begin position="185"/>
        <end position="206"/>
    </location>
</feature>
<feature type="transmembrane region" description="Helical" evidence="1">
    <location>
        <begin position="540"/>
        <end position="563"/>
    </location>
</feature>
<feature type="transmembrane region" description="Helical" evidence="1">
    <location>
        <begin position="374"/>
        <end position="397"/>
    </location>
</feature>
<feature type="transmembrane region" description="Helical" evidence="1">
    <location>
        <begin position="458"/>
        <end position="486"/>
    </location>
</feature>
<feature type="transmembrane region" description="Helical" evidence="1">
    <location>
        <begin position="418"/>
        <end position="446"/>
    </location>
</feature>
<feature type="transmembrane region" description="Helical" evidence="1">
    <location>
        <begin position="506"/>
        <end position="534"/>
    </location>
</feature>
<keyword evidence="1" id="KW-0472">Membrane</keyword>
<accession>A0ABQ3C8D9</accession>
<keyword evidence="3" id="KW-1185">Reference proteome</keyword>
<name>A0ABQ3C8D9_9GAMM</name>